<feature type="region of interest" description="Disordered" evidence="1">
    <location>
        <begin position="23"/>
        <end position="44"/>
    </location>
</feature>
<evidence type="ECO:0000256" key="1">
    <source>
        <dbReference type="SAM" id="MobiDB-lite"/>
    </source>
</evidence>
<evidence type="ECO:0000313" key="3">
    <source>
        <dbReference type="EMBL" id="KAL3769403.1"/>
    </source>
</evidence>
<organism evidence="3 4">
    <name type="scientific">Discostella pseudostelligera</name>
    <dbReference type="NCBI Taxonomy" id="259834"/>
    <lineage>
        <taxon>Eukaryota</taxon>
        <taxon>Sar</taxon>
        <taxon>Stramenopiles</taxon>
        <taxon>Ochrophyta</taxon>
        <taxon>Bacillariophyta</taxon>
        <taxon>Coscinodiscophyceae</taxon>
        <taxon>Thalassiosirophycidae</taxon>
        <taxon>Stephanodiscales</taxon>
        <taxon>Stephanodiscaceae</taxon>
        <taxon>Discostella</taxon>
    </lineage>
</organism>
<feature type="region of interest" description="Disordered" evidence="1">
    <location>
        <begin position="191"/>
        <end position="219"/>
    </location>
</feature>
<feature type="transmembrane region" description="Helical" evidence="2">
    <location>
        <begin position="302"/>
        <end position="323"/>
    </location>
</feature>
<reference evidence="3 4" key="1">
    <citation type="submission" date="2024-10" db="EMBL/GenBank/DDBJ databases">
        <title>Updated reference genomes for cyclostephanoid diatoms.</title>
        <authorList>
            <person name="Roberts W.R."/>
            <person name="Alverson A.J."/>
        </authorList>
    </citation>
    <scope>NUCLEOTIDE SEQUENCE [LARGE SCALE GENOMIC DNA]</scope>
    <source>
        <strain evidence="3 4">AJA232-27</strain>
    </source>
</reference>
<protein>
    <submittedName>
        <fullName evidence="3">Uncharacterized protein</fullName>
    </submittedName>
</protein>
<keyword evidence="2" id="KW-0472">Membrane</keyword>
<feature type="transmembrane region" description="Helical" evidence="2">
    <location>
        <begin position="467"/>
        <end position="486"/>
    </location>
</feature>
<dbReference type="EMBL" id="JALLBG020000055">
    <property type="protein sequence ID" value="KAL3769403.1"/>
    <property type="molecule type" value="Genomic_DNA"/>
</dbReference>
<feature type="transmembrane region" description="Helical" evidence="2">
    <location>
        <begin position="437"/>
        <end position="461"/>
    </location>
</feature>
<name>A0ABD3N275_9STRA</name>
<feature type="compositionally biased region" description="Low complexity" evidence="1">
    <location>
        <begin position="191"/>
        <end position="212"/>
    </location>
</feature>
<feature type="compositionally biased region" description="Acidic residues" evidence="1">
    <location>
        <begin position="595"/>
        <end position="605"/>
    </location>
</feature>
<comment type="caution">
    <text evidence="3">The sequence shown here is derived from an EMBL/GenBank/DDBJ whole genome shotgun (WGS) entry which is preliminary data.</text>
</comment>
<keyword evidence="4" id="KW-1185">Reference proteome</keyword>
<accession>A0ABD3N275</accession>
<keyword evidence="2" id="KW-1133">Transmembrane helix</keyword>
<evidence type="ECO:0000256" key="2">
    <source>
        <dbReference type="SAM" id="Phobius"/>
    </source>
</evidence>
<keyword evidence="2" id="KW-0812">Transmembrane</keyword>
<dbReference type="AlphaFoldDB" id="A0ABD3N275"/>
<dbReference type="Proteomes" id="UP001530293">
    <property type="component" value="Unassembled WGS sequence"/>
</dbReference>
<evidence type="ECO:0000313" key="4">
    <source>
        <dbReference type="Proteomes" id="UP001530293"/>
    </source>
</evidence>
<gene>
    <name evidence="3" type="ORF">ACHAWU_008812</name>
</gene>
<feature type="region of interest" description="Disordered" evidence="1">
    <location>
        <begin position="578"/>
        <end position="617"/>
    </location>
</feature>
<sequence length="633" mass="69310">MLPTSDRILCAFAALGATHQRQRHHVCQLSSSTRTSPPPPTSRQYLPVPVWRGGVHRQSLSPLPTTTSLAGVSLKLNDNAGSLFPSDDSDYNEEDNHLLFHDVGVGEESSGTSTATVLESSMNPLTNNNIINHNGNDRKGALVEGELSQSPTIPTVAIDNPPPSFEYCYYDPIDFIADWCSDRFAEQSSSSVASKSSQSPPSSSTTTIPTMPRNNNQLVESYPPGSALDVLSRVSSSPYTPLSYQVRTIVRVGLPSLLCAMVATTTYPYLVNGLIHLDNNALYTDEVYTVLSNDLSQYVQNILTTSALLFGMLVGQTYFFMYLQQESVFYALFAEVTDAKSLLEQISLLAYGRPNLYVNLLSRMRDYIEKDLKLLSVRDPIAATSGLMPKDDPLESILYATSVGLPSSLYQTVKSLREARSARCGALQRKLPMLHIYCLRLLGCIVLCTFPVCGSGSVALAENVVVLQGYMFGVLAFGLTLILSVVEELRNSHSCSRSGAGREGEIVSDGSSGIVGGYENHRKKMGAYSVDGILGVMVSGLEMELHERLEGKFRGVGLSPSLPTRFHDNMEVEVEMEDQNGDIGTSTHGSKGEALGDEQGNDDISNESSQTGKRKRRRRLVVKEWIQRKIFQR</sequence>
<proteinExistence type="predicted"/>